<keyword evidence="8" id="KW-1185">Reference proteome</keyword>
<dbReference type="GO" id="GO:0002020">
    <property type="term" value="F:protease binding"/>
    <property type="evidence" value="ECO:0007669"/>
    <property type="project" value="TreeGrafter"/>
</dbReference>
<keyword evidence="2" id="KW-0964">Secreted</keyword>
<dbReference type="InterPro" id="IPR001134">
    <property type="entry name" value="Netrin_domain"/>
</dbReference>
<dbReference type="InterPro" id="IPR001820">
    <property type="entry name" value="TIMP"/>
</dbReference>
<reference evidence="7 8" key="1">
    <citation type="submission" date="2020-06" db="EMBL/GenBank/DDBJ databases">
        <authorList>
            <person name="Li R."/>
            <person name="Bekaert M."/>
        </authorList>
    </citation>
    <scope>NUCLEOTIDE SEQUENCE [LARGE SCALE GENOMIC DNA]</scope>
    <source>
        <strain evidence="8">wild</strain>
    </source>
</reference>
<dbReference type="GO" id="GO:0031012">
    <property type="term" value="C:extracellular matrix"/>
    <property type="evidence" value="ECO:0007669"/>
    <property type="project" value="TreeGrafter"/>
</dbReference>
<keyword evidence="4" id="KW-0479">Metal-binding</keyword>
<dbReference type="EMBL" id="CACVKT020005631">
    <property type="protein sequence ID" value="CAC5396575.1"/>
    <property type="molecule type" value="Genomic_DNA"/>
</dbReference>
<dbReference type="GO" id="GO:0046872">
    <property type="term" value="F:metal ion binding"/>
    <property type="evidence" value="ECO:0007669"/>
    <property type="project" value="UniProtKB-KW"/>
</dbReference>
<dbReference type="PROSITE" id="PS50189">
    <property type="entry name" value="NTR"/>
    <property type="match status" value="1"/>
</dbReference>
<dbReference type="GO" id="GO:0005615">
    <property type="term" value="C:extracellular space"/>
    <property type="evidence" value="ECO:0007669"/>
    <property type="project" value="TreeGrafter"/>
</dbReference>
<feature type="binding site" evidence="4">
    <location>
        <position position="31"/>
    </location>
    <ligand>
        <name>Zn(2+)</name>
        <dbReference type="ChEBI" id="CHEBI:29105"/>
        <note>ligand shared with metalloproteinase partner</note>
    </ligand>
</feature>
<evidence type="ECO:0000256" key="1">
    <source>
        <dbReference type="ARBA" id="ARBA00004613"/>
    </source>
</evidence>
<evidence type="ECO:0000313" key="7">
    <source>
        <dbReference type="EMBL" id="CAC5396575.1"/>
    </source>
</evidence>
<proteinExistence type="predicted"/>
<evidence type="ECO:0000256" key="5">
    <source>
        <dbReference type="PIRSR" id="PIRSR601820-3"/>
    </source>
</evidence>
<dbReference type="Proteomes" id="UP000507470">
    <property type="component" value="Unassembled WGS sequence"/>
</dbReference>
<dbReference type="PANTHER" id="PTHR11844">
    <property type="entry name" value="METALLOPROTEASE INHIBITOR"/>
    <property type="match status" value="1"/>
</dbReference>
<feature type="domain" description="NTR" evidence="6">
    <location>
        <begin position="31"/>
        <end position="154"/>
    </location>
</feature>
<evidence type="ECO:0000256" key="4">
    <source>
        <dbReference type="PIRSR" id="PIRSR601820-1"/>
    </source>
</evidence>
<dbReference type="GO" id="GO:0051045">
    <property type="term" value="P:negative regulation of membrane protein ectodomain proteolysis"/>
    <property type="evidence" value="ECO:0007669"/>
    <property type="project" value="TreeGrafter"/>
</dbReference>
<dbReference type="Gene3D" id="2.40.50.120">
    <property type="match status" value="1"/>
</dbReference>
<organism evidence="7 8">
    <name type="scientific">Mytilus coruscus</name>
    <name type="common">Sea mussel</name>
    <dbReference type="NCBI Taxonomy" id="42192"/>
    <lineage>
        <taxon>Eukaryota</taxon>
        <taxon>Metazoa</taxon>
        <taxon>Spiralia</taxon>
        <taxon>Lophotrochozoa</taxon>
        <taxon>Mollusca</taxon>
        <taxon>Bivalvia</taxon>
        <taxon>Autobranchia</taxon>
        <taxon>Pteriomorphia</taxon>
        <taxon>Mytilida</taxon>
        <taxon>Mytiloidea</taxon>
        <taxon>Mytilidae</taxon>
        <taxon>Mytilinae</taxon>
        <taxon>Mytilus</taxon>
    </lineage>
</organism>
<dbReference type="GO" id="GO:0008191">
    <property type="term" value="F:metalloendopeptidase inhibitor activity"/>
    <property type="evidence" value="ECO:0007669"/>
    <property type="project" value="InterPro"/>
</dbReference>
<evidence type="ECO:0000256" key="3">
    <source>
        <dbReference type="ARBA" id="ARBA00023157"/>
    </source>
</evidence>
<keyword evidence="4" id="KW-0862">Zinc</keyword>
<accession>A0A6J8CKL6</accession>
<dbReference type="PANTHER" id="PTHR11844:SF33">
    <property type="entry name" value="TISSUE INHIBITOR OF METALLOPROTEINASE"/>
    <property type="match status" value="1"/>
</dbReference>
<gene>
    <name evidence="7" type="ORF">MCOR_31115</name>
</gene>
<dbReference type="AlphaFoldDB" id="A0A6J8CKL6"/>
<dbReference type="InterPro" id="IPR008993">
    <property type="entry name" value="TIMP-like_OB-fold"/>
</dbReference>
<comment type="subcellular location">
    <subcellularLocation>
        <location evidence="1">Secreted</location>
    </subcellularLocation>
</comment>
<dbReference type="PROSITE" id="PS51257">
    <property type="entry name" value="PROKAR_LIPOPROTEIN"/>
    <property type="match status" value="1"/>
</dbReference>
<dbReference type="OrthoDB" id="6040215at2759"/>
<keyword evidence="3 5" id="KW-1015">Disulfide bond</keyword>
<dbReference type="SUPFAM" id="SSF50242">
    <property type="entry name" value="TIMP-like"/>
    <property type="match status" value="1"/>
</dbReference>
<evidence type="ECO:0000259" key="6">
    <source>
        <dbReference type="PROSITE" id="PS50189"/>
    </source>
</evidence>
<name>A0A6J8CKL6_MYTCO</name>
<feature type="disulfide bond" evidence="5">
    <location>
        <begin position="43"/>
        <end position="152"/>
    </location>
</feature>
<feature type="disulfide bond" evidence="5">
    <location>
        <begin position="33"/>
        <end position="128"/>
    </location>
</feature>
<feature type="disulfide bond" evidence="5">
    <location>
        <begin position="31"/>
        <end position="102"/>
    </location>
</feature>
<dbReference type="SMART" id="SM00206">
    <property type="entry name" value="NTR"/>
    <property type="match status" value="1"/>
</dbReference>
<evidence type="ECO:0000256" key="2">
    <source>
        <dbReference type="ARBA" id="ARBA00022525"/>
    </source>
</evidence>
<sequence length="217" mass="24032">MNGVPKQLNMDSDLLTKILILVSSLSAVYGCSCLKGHHQEDFCRAAYVIRGDVIDSNAPVKALPGNQQRSIIYTVKVKKVFKDNTHSISEGNIINIETSIPCSITLDKNVDYLLGGPGDENGLGIGTCDIATTWETLPKCQMSSLLNKLYNCGCEITTCTENQICKASIHSCKMAFHVEAVQNAYCARSLFRRRCHWKTCPSAQNIFNRYITNVFRG</sequence>
<evidence type="ECO:0000313" key="8">
    <source>
        <dbReference type="Proteomes" id="UP000507470"/>
    </source>
</evidence>
<dbReference type="Pfam" id="PF00965">
    <property type="entry name" value="TIMP"/>
    <property type="match status" value="1"/>
</dbReference>
<protein>
    <submittedName>
        <fullName evidence="7">TIMP4</fullName>
    </submittedName>
</protein>